<dbReference type="InterPro" id="IPR000008">
    <property type="entry name" value="C2_dom"/>
</dbReference>
<protein>
    <recommendedName>
        <fullName evidence="2">C2 domain-containing protein</fullName>
    </recommendedName>
</protein>
<organism evidence="3 4">
    <name type="scientific">Quercus suber</name>
    <name type="common">Cork oak</name>
    <dbReference type="NCBI Taxonomy" id="58331"/>
    <lineage>
        <taxon>Eukaryota</taxon>
        <taxon>Viridiplantae</taxon>
        <taxon>Streptophyta</taxon>
        <taxon>Embryophyta</taxon>
        <taxon>Tracheophyta</taxon>
        <taxon>Spermatophyta</taxon>
        <taxon>Magnoliopsida</taxon>
        <taxon>eudicotyledons</taxon>
        <taxon>Gunneridae</taxon>
        <taxon>Pentapetalae</taxon>
        <taxon>rosids</taxon>
        <taxon>fabids</taxon>
        <taxon>Fagales</taxon>
        <taxon>Fagaceae</taxon>
        <taxon>Quercus</taxon>
    </lineage>
</organism>
<dbReference type="SUPFAM" id="SSF49562">
    <property type="entry name" value="C2 domain (Calcium/lipid-binding domain, CaLB)"/>
    <property type="match status" value="1"/>
</dbReference>
<dbReference type="Proteomes" id="UP000237347">
    <property type="component" value="Unassembled WGS sequence"/>
</dbReference>
<name>A0AAW0JHS8_QUESU</name>
<evidence type="ECO:0000313" key="3">
    <source>
        <dbReference type="EMBL" id="KAK7826213.1"/>
    </source>
</evidence>
<dbReference type="Gene3D" id="2.60.40.150">
    <property type="entry name" value="C2 domain"/>
    <property type="match status" value="2"/>
</dbReference>
<evidence type="ECO:0000256" key="1">
    <source>
        <dbReference type="SAM" id="MobiDB-lite"/>
    </source>
</evidence>
<gene>
    <name evidence="3" type="ORF">CFP56_032356</name>
</gene>
<evidence type="ECO:0000259" key="2">
    <source>
        <dbReference type="PROSITE" id="PS50004"/>
    </source>
</evidence>
<comment type="caution">
    <text evidence="3">The sequence shown here is derived from an EMBL/GenBank/DDBJ whole genome shotgun (WGS) entry which is preliminary data.</text>
</comment>
<dbReference type="PANTHER" id="PTHR35503:SF2">
    <property type="entry name" value="OS04G0455700 PROTEIN"/>
    <property type="match status" value="1"/>
</dbReference>
<dbReference type="SMART" id="SM00239">
    <property type="entry name" value="C2"/>
    <property type="match status" value="1"/>
</dbReference>
<dbReference type="InterPro" id="IPR035892">
    <property type="entry name" value="C2_domain_sf"/>
</dbReference>
<dbReference type="EMBL" id="PKMF04000550">
    <property type="protein sequence ID" value="KAK7826213.1"/>
    <property type="molecule type" value="Genomic_DNA"/>
</dbReference>
<evidence type="ECO:0000313" key="4">
    <source>
        <dbReference type="Proteomes" id="UP000237347"/>
    </source>
</evidence>
<dbReference type="PROSITE" id="PS50004">
    <property type="entry name" value="C2"/>
    <property type="match status" value="1"/>
</dbReference>
<accession>A0AAW0JHS8</accession>
<dbReference type="PANTHER" id="PTHR35503">
    <property type="entry name" value="OSJNBA0006M15.15 PROTEIN"/>
    <property type="match status" value="1"/>
</dbReference>
<feature type="domain" description="C2" evidence="2">
    <location>
        <begin position="1"/>
        <end position="126"/>
    </location>
</feature>
<dbReference type="Pfam" id="PF00168">
    <property type="entry name" value="C2"/>
    <property type="match status" value="2"/>
</dbReference>
<reference evidence="3 4" key="1">
    <citation type="journal article" date="2018" name="Sci. Data">
        <title>The draft genome sequence of cork oak.</title>
        <authorList>
            <person name="Ramos A.M."/>
            <person name="Usie A."/>
            <person name="Barbosa P."/>
            <person name="Barros P.M."/>
            <person name="Capote T."/>
            <person name="Chaves I."/>
            <person name="Simoes F."/>
            <person name="Abreu I."/>
            <person name="Carrasquinho I."/>
            <person name="Faro C."/>
            <person name="Guimaraes J.B."/>
            <person name="Mendonca D."/>
            <person name="Nobrega F."/>
            <person name="Rodrigues L."/>
            <person name="Saibo N.J.M."/>
            <person name="Varela M.C."/>
            <person name="Egas C."/>
            <person name="Matos J."/>
            <person name="Miguel C.M."/>
            <person name="Oliveira M.M."/>
            <person name="Ricardo C.P."/>
            <person name="Goncalves S."/>
        </authorList>
    </citation>
    <scope>NUCLEOTIDE SEQUENCE [LARGE SCALE GENOMIC DNA]</scope>
    <source>
        <strain evidence="4">cv. HL8</strain>
    </source>
</reference>
<dbReference type="AlphaFoldDB" id="A0AAW0JHS8"/>
<keyword evidence="4" id="KW-1185">Reference proteome</keyword>
<proteinExistence type="predicted"/>
<sequence length="386" mass="43954">MGAPQLFSSLSCELRIIQAKNVELKSKGSYFVRYYLSAGNSKSVRLNTREISSESDLSWNESFSLDCFGNQDSMDNLKQENVVFELRWRNKVPVLGKIGGSQLLGRAEIPWKQVLESPNMEIENWVTMASTRRHVLEGAKPPKLQVGMRIQVSAMVEMERRTHGKIVMMGNVYSSVKRSGDRVYEVKVWHSLEMSKLYNSGREQAQGMQGCHEEAHRSLKTAEQPGRPTSRRKQQKIRLNTQEICSKSDLSWNESFSLDCFGGQDSTDNLKQENVVFELRWRNKAAVLGKIGGSKLLGRAEIPWNQVFESPNMEIEKWVTMVSTGGHVLEGAKPPKLQVEMRIQVSAMVEMERKKTHGKVNKREYECGCKDGHYYSCTCGDMKFSH</sequence>
<feature type="region of interest" description="Disordered" evidence="1">
    <location>
        <begin position="213"/>
        <end position="236"/>
    </location>
</feature>